<evidence type="ECO:0000313" key="3">
    <source>
        <dbReference type="Proteomes" id="UP001438953"/>
    </source>
</evidence>
<gene>
    <name evidence="2" type="ORF">VSX56_01145</name>
</gene>
<protein>
    <submittedName>
        <fullName evidence="2">Rhodanese-like domain-containing protein</fullName>
    </submittedName>
</protein>
<dbReference type="RefSeq" id="WP_350934235.1">
    <property type="nucleotide sequence ID" value="NZ_JAYWLC010000001.1"/>
</dbReference>
<evidence type="ECO:0000313" key="2">
    <source>
        <dbReference type="EMBL" id="MER5170367.1"/>
    </source>
</evidence>
<keyword evidence="3" id="KW-1185">Reference proteome</keyword>
<dbReference type="Proteomes" id="UP001438953">
    <property type="component" value="Unassembled WGS sequence"/>
</dbReference>
<dbReference type="Pfam" id="PF00581">
    <property type="entry name" value="Rhodanese"/>
    <property type="match status" value="1"/>
</dbReference>
<dbReference type="SUPFAM" id="SSF52821">
    <property type="entry name" value="Rhodanese/Cell cycle control phosphatase"/>
    <property type="match status" value="1"/>
</dbReference>
<accession>A0ABV1SBT6</accession>
<evidence type="ECO:0000259" key="1">
    <source>
        <dbReference type="PROSITE" id="PS50206"/>
    </source>
</evidence>
<dbReference type="PANTHER" id="PTHR44086:SF10">
    <property type="entry name" value="THIOSULFATE SULFURTRANSFERASE_RHODANESE-LIKE DOMAIN-CONTAINING PROTEIN 3"/>
    <property type="match status" value="1"/>
</dbReference>
<dbReference type="PANTHER" id="PTHR44086">
    <property type="entry name" value="THIOSULFATE SULFURTRANSFERASE RDL2, MITOCHONDRIAL-RELATED"/>
    <property type="match status" value="1"/>
</dbReference>
<dbReference type="InterPro" id="IPR001763">
    <property type="entry name" value="Rhodanese-like_dom"/>
</dbReference>
<dbReference type="SMART" id="SM00450">
    <property type="entry name" value="RHOD"/>
    <property type="match status" value="1"/>
</dbReference>
<sequence length="121" mass="13049">MFGFLRRRGSAIPRIDAAEALTRVRAGTLTLIDVREAGELRQTGRAKGALHIPVGSLLKLAHPESAECLPALETCPPVALYCASGARAENAAKMMLQMGYTEVYTMVSLRYWQDAGGEITA</sequence>
<proteinExistence type="predicted"/>
<dbReference type="PROSITE" id="PS50206">
    <property type="entry name" value="RHODANESE_3"/>
    <property type="match status" value="1"/>
</dbReference>
<organism evidence="2 3">
    <name type="scientific">Thioclava kandeliae</name>
    <dbReference type="NCBI Taxonomy" id="3070818"/>
    <lineage>
        <taxon>Bacteria</taxon>
        <taxon>Pseudomonadati</taxon>
        <taxon>Pseudomonadota</taxon>
        <taxon>Alphaproteobacteria</taxon>
        <taxon>Rhodobacterales</taxon>
        <taxon>Paracoccaceae</taxon>
        <taxon>Thioclava</taxon>
    </lineage>
</organism>
<feature type="domain" description="Rhodanese" evidence="1">
    <location>
        <begin position="25"/>
        <end position="121"/>
    </location>
</feature>
<name>A0ABV1SBT6_9RHOB</name>
<dbReference type="Gene3D" id="3.40.250.10">
    <property type="entry name" value="Rhodanese-like domain"/>
    <property type="match status" value="1"/>
</dbReference>
<dbReference type="EMBL" id="JAYWLC010000001">
    <property type="protein sequence ID" value="MER5170367.1"/>
    <property type="molecule type" value="Genomic_DNA"/>
</dbReference>
<comment type="caution">
    <text evidence="2">The sequence shown here is derived from an EMBL/GenBank/DDBJ whole genome shotgun (WGS) entry which is preliminary data.</text>
</comment>
<dbReference type="InterPro" id="IPR036873">
    <property type="entry name" value="Rhodanese-like_dom_sf"/>
</dbReference>
<reference evidence="2 3" key="1">
    <citation type="submission" date="2024-06" db="EMBL/GenBank/DDBJ databases">
        <title>Thioclava kandeliae sp. nov. from a rhizosphere soil sample of Kandelia candel in a mangrove.</title>
        <authorList>
            <person name="Mu T."/>
        </authorList>
    </citation>
    <scope>NUCLEOTIDE SEQUENCE [LARGE SCALE GENOMIC DNA]</scope>
    <source>
        <strain evidence="2 3">CPCC 100088</strain>
    </source>
</reference>